<proteinExistence type="predicted"/>
<reference evidence="3" key="1">
    <citation type="submission" date="2016-06" db="EMBL/GenBank/DDBJ databases">
        <authorList>
            <person name="Varghese N."/>
            <person name="Submissions Spin"/>
        </authorList>
    </citation>
    <scope>NUCLEOTIDE SEQUENCE [LARGE SCALE GENOMIC DNA]</scope>
    <source>
        <strain evidence="3">DSM 43168</strain>
    </source>
</reference>
<feature type="region of interest" description="Disordered" evidence="1">
    <location>
        <begin position="128"/>
        <end position="248"/>
    </location>
</feature>
<feature type="region of interest" description="Disordered" evidence="1">
    <location>
        <begin position="291"/>
        <end position="320"/>
    </location>
</feature>
<keyword evidence="3" id="KW-1185">Reference proteome</keyword>
<dbReference type="AlphaFoldDB" id="A0A1C4ZND9"/>
<accession>A0A1C4ZND9</accession>
<feature type="region of interest" description="Disordered" evidence="1">
    <location>
        <begin position="29"/>
        <end position="77"/>
    </location>
</feature>
<name>A0A1C4ZND9_9ACTN</name>
<evidence type="ECO:0000256" key="1">
    <source>
        <dbReference type="SAM" id="MobiDB-lite"/>
    </source>
</evidence>
<feature type="compositionally biased region" description="Basic residues" evidence="1">
    <location>
        <begin position="228"/>
        <end position="237"/>
    </location>
</feature>
<sequence length="320" mass="34529">MCRRAGEAVGRQLRDHRLGDVRLVQVEVTAGEHPAGERPRRLQRPQVQPVGDDDRVVRRAQRQDRHAGAGGRPLVGLHGLQVGADRGQRRPHQVRPVQQVGGDAADVHQVFQQLGVGAPVPVRRLAGEAGRLPGRHDEVPRRQSRPLHRPGQLVAEHAAEAVPDDHVRQGRPLGEGPGEAVDERPDPPQRRLGGAQAPAGQLGDQELDPGGDDPRPGPERRGPAAGVRQRHQPRPRAVRPGGGAGRSCAAAHLQQPGVHRRPHASNGWWASRWASTRFWCGRRRCPGRCSSECRKGSGGSGRPASADATASTSVGWYHAE</sequence>
<gene>
    <name evidence="2" type="ORF">GA0070563_10936</name>
</gene>
<dbReference type="EMBL" id="FMCT01000009">
    <property type="protein sequence ID" value="SCF34399.1"/>
    <property type="molecule type" value="Genomic_DNA"/>
</dbReference>
<evidence type="ECO:0000313" key="2">
    <source>
        <dbReference type="EMBL" id="SCF34399.1"/>
    </source>
</evidence>
<feature type="compositionally biased region" description="Basic and acidic residues" evidence="1">
    <location>
        <begin position="52"/>
        <end position="67"/>
    </location>
</feature>
<organism evidence="2 3">
    <name type="scientific">Micromonospora carbonacea</name>
    <dbReference type="NCBI Taxonomy" id="47853"/>
    <lineage>
        <taxon>Bacteria</taxon>
        <taxon>Bacillati</taxon>
        <taxon>Actinomycetota</taxon>
        <taxon>Actinomycetes</taxon>
        <taxon>Micromonosporales</taxon>
        <taxon>Micromonosporaceae</taxon>
        <taxon>Micromonospora</taxon>
    </lineage>
</organism>
<feature type="compositionally biased region" description="Basic and acidic residues" evidence="1">
    <location>
        <begin position="157"/>
        <end position="168"/>
    </location>
</feature>
<dbReference type="Proteomes" id="UP000183585">
    <property type="component" value="Unassembled WGS sequence"/>
</dbReference>
<feature type="compositionally biased region" description="Basic and acidic residues" evidence="1">
    <location>
        <begin position="212"/>
        <end position="222"/>
    </location>
</feature>
<evidence type="ECO:0000313" key="3">
    <source>
        <dbReference type="Proteomes" id="UP000183585"/>
    </source>
</evidence>
<protein>
    <submittedName>
        <fullName evidence="2">Uncharacterized protein</fullName>
    </submittedName>
</protein>
<feature type="compositionally biased region" description="Low complexity" evidence="1">
    <location>
        <begin position="190"/>
        <end position="203"/>
    </location>
</feature>